<dbReference type="InterPro" id="IPR034743">
    <property type="entry name" value="RH1"/>
</dbReference>
<dbReference type="Pfam" id="PF09744">
    <property type="entry name" value="RH1"/>
    <property type="match status" value="1"/>
</dbReference>
<comment type="caution">
    <text evidence="9">The sequence shown here is derived from an EMBL/GenBank/DDBJ whole genome shotgun (WGS) entry which is preliminary data.</text>
</comment>
<feature type="region of interest" description="Disordered" evidence="5">
    <location>
        <begin position="1"/>
        <end position="20"/>
    </location>
</feature>
<dbReference type="PROSITE" id="PS51777">
    <property type="entry name" value="RH2"/>
    <property type="match status" value="1"/>
</dbReference>
<protein>
    <recommendedName>
        <fullName evidence="11">RILP-like protein homolog</fullName>
    </recommendedName>
</protein>
<dbReference type="GO" id="GO:0005737">
    <property type="term" value="C:cytoplasm"/>
    <property type="evidence" value="ECO:0007669"/>
    <property type="project" value="TreeGrafter"/>
</dbReference>
<dbReference type="AlphaFoldDB" id="A0A813ZVR8"/>
<dbReference type="InterPro" id="IPR051241">
    <property type="entry name" value="DZIP_RILPL"/>
</dbReference>
<evidence type="ECO:0000256" key="1">
    <source>
        <dbReference type="ARBA" id="ARBA00022448"/>
    </source>
</evidence>
<reference evidence="9" key="1">
    <citation type="submission" date="2021-02" db="EMBL/GenBank/DDBJ databases">
        <authorList>
            <person name="Nowell W R."/>
        </authorList>
    </citation>
    <scope>NUCLEOTIDE SEQUENCE</scope>
</reference>
<sequence>MTTKSKNNLPSPSSFEHLPDLVSRANCNSDTSTLPSTTFRQHDPRTSIDVIREMTCSSPLRQEYANLTVLDVYDEAALIGKDFERIIEAYGTETIRDLVPKVIRILELLELQAAKNEKESDQLMQMKTRIERLEIEKSETREIREKFDQELEVVEEQWRKEADNLMALVSKLEDENRRLRDELQHKSDLDEKVERSSSKDSISVTREELQCIKSLTDENMKLKKMMKTKDKELTQKTLDIEAIQGQLERVCKLNCTLRQRNTFSVNQTQRLIVEKLDLEVQLKEKENFIAHMKDRVTDDLTSPISPTNPTNDFSTYDANQPRFSLQELRQVLWERNDLKTKLVEVEEELRLFKEHEENNNNNNDDDDDNGAVQGPIPLEPDEKLYGQKQDESKIRQFVKLCLLFPMIACFAILCFCLRAFFPSTKSSPISNQNTSGQLSTPSTTANSSRFSSPTIQSTSSSSKRFSIDSLFNSNRKASKSNFPILSPPSTQ</sequence>
<dbReference type="SUPFAM" id="SSF161256">
    <property type="entry name" value="RILP dimerisation region"/>
    <property type="match status" value="1"/>
</dbReference>
<dbReference type="Gene3D" id="1.20.58.1770">
    <property type="match status" value="1"/>
</dbReference>
<evidence type="ECO:0000256" key="3">
    <source>
        <dbReference type="ARBA" id="ARBA00023054"/>
    </source>
</evidence>
<feature type="region of interest" description="Disordered" evidence="5">
    <location>
        <begin position="354"/>
        <end position="387"/>
    </location>
</feature>
<proteinExistence type="predicted"/>
<feature type="domain" description="RH2" evidence="8">
    <location>
        <begin position="320"/>
        <end position="396"/>
    </location>
</feature>
<feature type="domain" description="RH1" evidence="7">
    <location>
        <begin position="55"/>
        <end position="143"/>
    </location>
</feature>
<dbReference type="CDD" id="cd14445">
    <property type="entry name" value="RILP-like"/>
    <property type="match status" value="1"/>
</dbReference>
<dbReference type="GO" id="GO:0015031">
    <property type="term" value="P:protein transport"/>
    <property type="evidence" value="ECO:0007669"/>
    <property type="project" value="UniProtKB-KW"/>
</dbReference>
<dbReference type="PANTHER" id="PTHR21502">
    <property type="entry name" value="ZINC FINGER PROTEIN DZIP1"/>
    <property type="match status" value="1"/>
</dbReference>
<evidence type="ECO:0008006" key="11">
    <source>
        <dbReference type="Google" id="ProtNLM"/>
    </source>
</evidence>
<evidence type="ECO:0000256" key="4">
    <source>
        <dbReference type="SAM" id="Coils"/>
    </source>
</evidence>
<keyword evidence="6" id="KW-0472">Membrane</keyword>
<dbReference type="OrthoDB" id="10069524at2759"/>
<feature type="compositionally biased region" description="Low complexity" evidence="5">
    <location>
        <begin position="447"/>
        <end position="464"/>
    </location>
</feature>
<name>A0A813ZVR8_ADIRI</name>
<feature type="transmembrane region" description="Helical" evidence="6">
    <location>
        <begin position="397"/>
        <end position="421"/>
    </location>
</feature>
<dbReference type="InterPro" id="IPR034744">
    <property type="entry name" value="RH2"/>
</dbReference>
<evidence type="ECO:0000313" key="9">
    <source>
        <dbReference type="EMBL" id="CAF0904770.1"/>
    </source>
</evidence>
<dbReference type="GO" id="GO:0036064">
    <property type="term" value="C:ciliary basal body"/>
    <property type="evidence" value="ECO:0007669"/>
    <property type="project" value="TreeGrafter"/>
</dbReference>
<dbReference type="GO" id="GO:0046983">
    <property type="term" value="F:protein dimerization activity"/>
    <property type="evidence" value="ECO:0007669"/>
    <property type="project" value="InterPro"/>
</dbReference>
<dbReference type="Proteomes" id="UP000663852">
    <property type="component" value="Unassembled WGS sequence"/>
</dbReference>
<evidence type="ECO:0000259" key="8">
    <source>
        <dbReference type="PROSITE" id="PS51777"/>
    </source>
</evidence>
<dbReference type="EMBL" id="CAJNOJ010000034">
    <property type="protein sequence ID" value="CAF0904770.1"/>
    <property type="molecule type" value="Genomic_DNA"/>
</dbReference>
<dbReference type="GO" id="GO:0051959">
    <property type="term" value="F:dynein light intermediate chain binding"/>
    <property type="evidence" value="ECO:0007669"/>
    <property type="project" value="TreeGrafter"/>
</dbReference>
<evidence type="ECO:0000313" key="10">
    <source>
        <dbReference type="Proteomes" id="UP000663852"/>
    </source>
</evidence>
<feature type="region of interest" description="Disordered" evidence="5">
    <location>
        <begin position="427"/>
        <end position="464"/>
    </location>
</feature>
<dbReference type="PANTHER" id="PTHR21502:SF4">
    <property type="entry name" value="RILP-LIKE PROTEIN HOMOLOG"/>
    <property type="match status" value="1"/>
</dbReference>
<evidence type="ECO:0000259" key="7">
    <source>
        <dbReference type="PROSITE" id="PS51776"/>
    </source>
</evidence>
<feature type="compositionally biased region" description="Polar residues" evidence="5">
    <location>
        <begin position="427"/>
        <end position="446"/>
    </location>
</feature>
<keyword evidence="1" id="KW-0813">Transport</keyword>
<dbReference type="GO" id="GO:0060271">
    <property type="term" value="P:cilium assembly"/>
    <property type="evidence" value="ECO:0007669"/>
    <property type="project" value="TreeGrafter"/>
</dbReference>
<feature type="compositionally biased region" description="Polar residues" evidence="5">
    <location>
        <begin position="1"/>
        <end position="14"/>
    </location>
</feature>
<organism evidence="9 10">
    <name type="scientific">Adineta ricciae</name>
    <name type="common">Rotifer</name>
    <dbReference type="NCBI Taxonomy" id="249248"/>
    <lineage>
        <taxon>Eukaryota</taxon>
        <taxon>Metazoa</taxon>
        <taxon>Spiralia</taxon>
        <taxon>Gnathifera</taxon>
        <taxon>Rotifera</taxon>
        <taxon>Eurotatoria</taxon>
        <taxon>Bdelloidea</taxon>
        <taxon>Adinetida</taxon>
        <taxon>Adinetidae</taxon>
        <taxon>Adineta</taxon>
    </lineage>
</organism>
<keyword evidence="6" id="KW-0812">Transmembrane</keyword>
<gene>
    <name evidence="9" type="ORF">EDS130_LOCUS9958</name>
</gene>
<dbReference type="GO" id="GO:0031267">
    <property type="term" value="F:small GTPase binding"/>
    <property type="evidence" value="ECO:0007669"/>
    <property type="project" value="TreeGrafter"/>
</dbReference>
<keyword evidence="3 4" id="KW-0175">Coiled coil</keyword>
<accession>A0A813ZVR8</accession>
<keyword evidence="6" id="KW-1133">Transmembrane helix</keyword>
<keyword evidence="2" id="KW-0653">Protein transport</keyword>
<dbReference type="Gene3D" id="6.10.230.10">
    <property type="match status" value="1"/>
</dbReference>
<dbReference type="InterPro" id="IPR021563">
    <property type="entry name" value="RILP_dimer"/>
</dbReference>
<evidence type="ECO:0000256" key="6">
    <source>
        <dbReference type="SAM" id="Phobius"/>
    </source>
</evidence>
<dbReference type="Pfam" id="PF11461">
    <property type="entry name" value="RILP"/>
    <property type="match status" value="1"/>
</dbReference>
<evidence type="ECO:0000256" key="5">
    <source>
        <dbReference type="SAM" id="MobiDB-lite"/>
    </source>
</evidence>
<evidence type="ECO:0000256" key="2">
    <source>
        <dbReference type="ARBA" id="ARBA00022927"/>
    </source>
</evidence>
<feature type="coiled-coil region" evidence="4">
    <location>
        <begin position="106"/>
        <end position="232"/>
    </location>
</feature>
<dbReference type="PROSITE" id="PS51776">
    <property type="entry name" value="RH1"/>
    <property type="match status" value="1"/>
</dbReference>